<dbReference type="AlphaFoldDB" id="A0AB37HJZ6"/>
<evidence type="ECO:0000313" key="3">
    <source>
        <dbReference type="Proteomes" id="UP000595512"/>
    </source>
</evidence>
<dbReference type="PROSITE" id="PS51819">
    <property type="entry name" value="VOC"/>
    <property type="match status" value="1"/>
</dbReference>
<gene>
    <name evidence="2" type="ORF">JGZ69_01475</name>
</gene>
<sequence length="126" mass="14157">MEKTLPIKNQMNGVFVHVTNLKVSAKWYADLLGLDVDLDKVVSPVYNVPLVGTTSLTLDDHTFDPKFNHNVSPSPIFNLYAPKIDDAYQYIKDKGIEIVREIETVGDTAWFNIKDPDGNVVMICNC</sequence>
<dbReference type="InterPro" id="IPR029068">
    <property type="entry name" value="Glyas_Bleomycin-R_OHBP_Dase"/>
</dbReference>
<dbReference type="EMBL" id="CP066701">
    <property type="protein sequence ID" value="QQX25697.1"/>
    <property type="molecule type" value="Genomic_DNA"/>
</dbReference>
<dbReference type="Gene3D" id="3.10.180.10">
    <property type="entry name" value="2,3-Dihydroxybiphenyl 1,2-Dioxygenase, domain 1"/>
    <property type="match status" value="1"/>
</dbReference>
<feature type="domain" description="VOC" evidence="1">
    <location>
        <begin position="10"/>
        <end position="126"/>
    </location>
</feature>
<name>A0AB37HJZ6_9BACI</name>
<proteinExistence type="predicted"/>
<dbReference type="Pfam" id="PF00903">
    <property type="entry name" value="Glyoxalase"/>
    <property type="match status" value="1"/>
</dbReference>
<dbReference type="KEGG" id="hspo:JGZ69_01475"/>
<dbReference type="SUPFAM" id="SSF54593">
    <property type="entry name" value="Glyoxalase/Bleomycin resistance protein/Dihydroxybiphenyl dioxygenase"/>
    <property type="match status" value="1"/>
</dbReference>
<dbReference type="InterPro" id="IPR004360">
    <property type="entry name" value="Glyas_Fos-R_dOase_dom"/>
</dbReference>
<reference evidence="2 3" key="1">
    <citation type="submission" date="2020-12" db="EMBL/GenBank/DDBJ databases">
        <title>Taxonomic evaluation of the Bacillus sporothermodurans group of bacteria based on whole genome sequences.</title>
        <authorList>
            <person name="Fiedler G."/>
            <person name="Herbstmann A.-D."/>
            <person name="Doll E."/>
            <person name="Wenning M."/>
            <person name="Brinks E."/>
            <person name="Kabisch J."/>
            <person name="Breitenwieser F."/>
            <person name="Lappann M."/>
            <person name="Boehnlein C."/>
            <person name="Franz C."/>
        </authorList>
    </citation>
    <scope>NUCLEOTIDE SEQUENCE [LARGE SCALE GENOMIC DNA]</scope>
    <source>
        <strain evidence="2 3">DSM 10599</strain>
    </source>
</reference>
<dbReference type="InterPro" id="IPR037523">
    <property type="entry name" value="VOC_core"/>
</dbReference>
<evidence type="ECO:0000313" key="2">
    <source>
        <dbReference type="EMBL" id="QQX25697.1"/>
    </source>
</evidence>
<dbReference type="RefSeq" id="WP_107921146.1">
    <property type="nucleotide sequence ID" value="NZ_CP066701.1"/>
</dbReference>
<protein>
    <submittedName>
        <fullName evidence="2">VOC family protein</fullName>
    </submittedName>
</protein>
<organism evidence="2 3">
    <name type="scientific">Heyndrickxia sporothermodurans</name>
    <dbReference type="NCBI Taxonomy" id="46224"/>
    <lineage>
        <taxon>Bacteria</taxon>
        <taxon>Bacillati</taxon>
        <taxon>Bacillota</taxon>
        <taxon>Bacilli</taxon>
        <taxon>Bacillales</taxon>
        <taxon>Bacillaceae</taxon>
        <taxon>Heyndrickxia</taxon>
    </lineage>
</organism>
<evidence type="ECO:0000259" key="1">
    <source>
        <dbReference type="PROSITE" id="PS51819"/>
    </source>
</evidence>
<accession>A0AB37HJZ6</accession>
<dbReference type="Proteomes" id="UP000595512">
    <property type="component" value="Chromosome"/>
</dbReference>